<evidence type="ECO:0000313" key="10">
    <source>
        <dbReference type="EMBL" id="VDN98140.1"/>
    </source>
</evidence>
<feature type="region of interest" description="Disordered" evidence="8">
    <location>
        <begin position="963"/>
        <end position="992"/>
    </location>
</feature>
<evidence type="ECO:0000256" key="4">
    <source>
        <dbReference type="ARBA" id="ARBA00022806"/>
    </source>
</evidence>
<evidence type="ECO:0000256" key="6">
    <source>
        <dbReference type="ARBA" id="ARBA00023125"/>
    </source>
</evidence>
<dbReference type="SMART" id="SM00382">
    <property type="entry name" value="AAA"/>
    <property type="match status" value="1"/>
</dbReference>
<evidence type="ECO:0000259" key="9">
    <source>
        <dbReference type="PROSITE" id="PS50051"/>
    </source>
</evidence>
<dbReference type="Proteomes" id="UP000278807">
    <property type="component" value="Unassembled WGS sequence"/>
</dbReference>
<keyword evidence="4" id="KW-0347">Helicase</keyword>
<keyword evidence="4" id="KW-0378">Hydrolase</keyword>
<dbReference type="InterPro" id="IPR012340">
    <property type="entry name" value="NA-bd_OB-fold"/>
</dbReference>
<evidence type="ECO:0000256" key="2">
    <source>
        <dbReference type="ARBA" id="ARBA00022705"/>
    </source>
</evidence>
<evidence type="ECO:0000313" key="12">
    <source>
        <dbReference type="WBParaSite" id="HNAJ_0000228201-mRNA-1"/>
    </source>
</evidence>
<evidence type="ECO:0000256" key="3">
    <source>
        <dbReference type="ARBA" id="ARBA00022741"/>
    </source>
</evidence>
<dbReference type="EC" id="3.6.4.12" evidence="1"/>
<evidence type="ECO:0000256" key="7">
    <source>
        <dbReference type="RuleBase" id="RU004070"/>
    </source>
</evidence>
<dbReference type="SMART" id="SM00350">
    <property type="entry name" value="MCM"/>
    <property type="match status" value="1"/>
</dbReference>
<evidence type="ECO:0000256" key="8">
    <source>
        <dbReference type="SAM" id="MobiDB-lite"/>
    </source>
</evidence>
<keyword evidence="11" id="KW-1185">Reference proteome</keyword>
<feature type="domain" description="MCM C-terminal AAA(+) ATPase" evidence="9">
    <location>
        <begin position="311"/>
        <end position="529"/>
    </location>
</feature>
<dbReference type="SUPFAM" id="SSF52540">
    <property type="entry name" value="P-loop containing nucleoside triphosphate hydrolases"/>
    <property type="match status" value="1"/>
</dbReference>
<dbReference type="PANTHER" id="PTHR11630">
    <property type="entry name" value="DNA REPLICATION LICENSING FACTOR MCM FAMILY MEMBER"/>
    <property type="match status" value="1"/>
</dbReference>
<proteinExistence type="inferred from homology"/>
<dbReference type="Gene3D" id="2.40.50.140">
    <property type="entry name" value="Nucleic acid-binding proteins"/>
    <property type="match status" value="1"/>
</dbReference>
<reference evidence="12" key="1">
    <citation type="submission" date="2017-02" db="UniProtKB">
        <authorList>
            <consortium name="WormBaseParasite"/>
        </authorList>
    </citation>
    <scope>IDENTIFICATION</scope>
</reference>
<evidence type="ECO:0000256" key="1">
    <source>
        <dbReference type="ARBA" id="ARBA00012551"/>
    </source>
</evidence>
<dbReference type="OrthoDB" id="271325at2759"/>
<dbReference type="GO" id="GO:0006260">
    <property type="term" value="P:DNA replication"/>
    <property type="evidence" value="ECO:0007669"/>
    <property type="project" value="InterPro"/>
</dbReference>
<dbReference type="InterPro" id="IPR041562">
    <property type="entry name" value="MCM_lid"/>
</dbReference>
<protein>
    <recommendedName>
        <fullName evidence="1">DNA helicase</fullName>
        <ecNumber evidence="1">3.6.4.12</ecNumber>
    </recommendedName>
</protein>
<dbReference type="AlphaFoldDB" id="A0A0R3T5E4"/>
<dbReference type="InterPro" id="IPR003593">
    <property type="entry name" value="AAA+_ATPase"/>
</dbReference>
<name>A0A0R3T5E4_RODNA</name>
<sequence>MKKLQDSSKVHISSLFSEFVKKEYIEIIKNQLGSKETGSESNVFPLFVNFSSLCEFNSILSQHLLSSPLDTLSIFNKTLTNIVLDLSKTVQRPIRCLVRIISLPPISEVFRSTIPQSDYVGRFFALQCTVTRVGTIQVVQLERSFICTKCGHGITVEADFSQYYSISQPRRCTNIIERCPSTSFNVVSEDNSNFLHCFQEIRVNERLSCLAVGSMPKSMTCCLDADLVDSVRPGDDIILNGILTHRWRTPRVGAPCEIETVFRANSIENLSEMRFKGELGSDNFAHELGKRFKNYWKQATISGDFKLALRLRDEIVRNICPDVYGLYFVKLSLVLVLVGAPPCSEKHDIERTLIENTNQEKDERKDFRVRGNLHLLLVGEPSTAKSALLRTSCRLAGRAIFTAATGTTAAGLTAAAVRDSSGWALEAGALVLADGGVCAIDEFTSLRGADRAAVHEAMEQQTVSIAKAGLVARLNCRCAVIAASTLSSDDSSDASDILPTPLLSRFDLVWRLFDPVGCEAWDSAVADHVLGFRSVERGGSEEGDLFKSVGRITWTAEDLRNYIAWVRGEFQPRLSKGAALLLQRYYELRRRTLQKVQGAEQEQAVAGRTTLRLLESLVRLTQAHARLMARDKTVIEDAVVAIWLMDCSIQSTFGRSASAVEVDGHCVTPEETVTRHGIENDFDDILGAIFGQLNIRPEELELEWFGSDTKEVDFQPVCVSTQIVRDQQTIVIPNVQSFVEEDNSKLPENAFNFDVDSFMPSGFDSFEKEQKKVPDKPGPTISADKSVEDVFLFSSSIKASKDFNSDELPESVAETELISTIRSSEKTETGCSNISHTVPVRFSKSVKWVKTLKDSGAVEVPKSNSSETESSRAFSFKKVPKTTQEFNTGTHSSKKSDCDEKESDYSFRSTSKIHLLSDNGNLQKLESAKPSLTSANISNASGSIEKESTYSFNSILKGNSLSGSNVRKSELAKPRTSSESASQASSKLGSRVKSKLSRFAFVEDEQPPPFKQSKPSTGKVDLLNLQNLAPEDWNFGNIDADFDF</sequence>
<dbReference type="STRING" id="102285.A0A0R3T5E4"/>
<evidence type="ECO:0000256" key="5">
    <source>
        <dbReference type="ARBA" id="ARBA00022840"/>
    </source>
</evidence>
<dbReference type="InterPro" id="IPR018525">
    <property type="entry name" value="MCM_CS"/>
</dbReference>
<feature type="compositionally biased region" description="Low complexity" evidence="8">
    <location>
        <begin position="977"/>
        <end position="986"/>
    </location>
</feature>
<dbReference type="GO" id="GO:0017116">
    <property type="term" value="F:single-stranded DNA helicase activity"/>
    <property type="evidence" value="ECO:0007669"/>
    <property type="project" value="TreeGrafter"/>
</dbReference>
<evidence type="ECO:0000313" key="11">
    <source>
        <dbReference type="Proteomes" id="UP000278807"/>
    </source>
</evidence>
<dbReference type="GO" id="GO:0016787">
    <property type="term" value="F:hydrolase activity"/>
    <property type="evidence" value="ECO:0007669"/>
    <property type="project" value="UniProtKB-KW"/>
</dbReference>
<dbReference type="PROSITE" id="PS00847">
    <property type="entry name" value="MCM_1"/>
    <property type="match status" value="1"/>
</dbReference>
<dbReference type="PRINTS" id="PR01657">
    <property type="entry name" value="MCMFAMILY"/>
</dbReference>
<organism evidence="12">
    <name type="scientific">Rodentolepis nana</name>
    <name type="common">Dwarf tapeworm</name>
    <name type="synonym">Hymenolepis nana</name>
    <dbReference type="NCBI Taxonomy" id="102285"/>
    <lineage>
        <taxon>Eukaryota</taxon>
        <taxon>Metazoa</taxon>
        <taxon>Spiralia</taxon>
        <taxon>Lophotrochozoa</taxon>
        <taxon>Platyhelminthes</taxon>
        <taxon>Cestoda</taxon>
        <taxon>Eucestoda</taxon>
        <taxon>Cyclophyllidea</taxon>
        <taxon>Hymenolepididae</taxon>
        <taxon>Rodentolepis</taxon>
    </lineage>
</organism>
<dbReference type="Gene3D" id="3.40.50.300">
    <property type="entry name" value="P-loop containing nucleotide triphosphate hydrolases"/>
    <property type="match status" value="1"/>
</dbReference>
<keyword evidence="5 7" id="KW-0067">ATP-binding</keyword>
<dbReference type="SUPFAM" id="SSF50249">
    <property type="entry name" value="Nucleic acid-binding proteins"/>
    <property type="match status" value="1"/>
</dbReference>
<dbReference type="InterPro" id="IPR033762">
    <property type="entry name" value="MCM_OB"/>
</dbReference>
<dbReference type="Gene3D" id="2.20.28.10">
    <property type="match status" value="1"/>
</dbReference>
<dbReference type="PANTHER" id="PTHR11630:SF48">
    <property type="entry name" value="DNA HELICASE MCM9"/>
    <property type="match status" value="1"/>
</dbReference>
<keyword evidence="3 7" id="KW-0547">Nucleotide-binding</keyword>
<gene>
    <name evidence="10" type="ORF">HNAJ_LOCUS2281</name>
</gene>
<dbReference type="InterPro" id="IPR031327">
    <property type="entry name" value="MCM"/>
</dbReference>
<dbReference type="GO" id="GO:0042555">
    <property type="term" value="C:MCM complex"/>
    <property type="evidence" value="ECO:0007669"/>
    <property type="project" value="TreeGrafter"/>
</dbReference>
<dbReference type="Pfam" id="PF17855">
    <property type="entry name" value="MCM_lid"/>
    <property type="match status" value="1"/>
</dbReference>
<dbReference type="GO" id="GO:0005524">
    <property type="term" value="F:ATP binding"/>
    <property type="evidence" value="ECO:0007669"/>
    <property type="project" value="UniProtKB-KW"/>
</dbReference>
<dbReference type="PROSITE" id="PS50051">
    <property type="entry name" value="MCM_2"/>
    <property type="match status" value="1"/>
</dbReference>
<reference evidence="10 11" key="2">
    <citation type="submission" date="2018-11" db="EMBL/GenBank/DDBJ databases">
        <authorList>
            <consortium name="Pathogen Informatics"/>
        </authorList>
    </citation>
    <scope>NUCLEOTIDE SEQUENCE [LARGE SCALE GENOMIC DNA]</scope>
</reference>
<dbReference type="InterPro" id="IPR001208">
    <property type="entry name" value="MCM_dom"/>
</dbReference>
<dbReference type="EMBL" id="UZAE01001084">
    <property type="protein sequence ID" value="VDN98140.1"/>
    <property type="molecule type" value="Genomic_DNA"/>
</dbReference>
<dbReference type="Pfam" id="PF17207">
    <property type="entry name" value="MCM_OB"/>
    <property type="match status" value="1"/>
</dbReference>
<accession>A0A0R3T5E4</accession>
<dbReference type="WBParaSite" id="HNAJ_0000228201-mRNA-1">
    <property type="protein sequence ID" value="HNAJ_0000228201-mRNA-1"/>
    <property type="gene ID" value="HNAJ_0000228201"/>
</dbReference>
<dbReference type="Pfam" id="PF00493">
    <property type="entry name" value="MCM"/>
    <property type="match status" value="1"/>
</dbReference>
<dbReference type="InterPro" id="IPR027417">
    <property type="entry name" value="P-loop_NTPase"/>
</dbReference>
<dbReference type="GO" id="GO:0003697">
    <property type="term" value="F:single-stranded DNA binding"/>
    <property type="evidence" value="ECO:0007669"/>
    <property type="project" value="TreeGrafter"/>
</dbReference>
<dbReference type="GO" id="GO:0005634">
    <property type="term" value="C:nucleus"/>
    <property type="evidence" value="ECO:0007669"/>
    <property type="project" value="UniProtKB-SubCell"/>
</dbReference>
<comment type="similarity">
    <text evidence="7">Belongs to the MCM family.</text>
</comment>
<dbReference type="GO" id="GO:0000724">
    <property type="term" value="P:double-strand break repair via homologous recombination"/>
    <property type="evidence" value="ECO:0007669"/>
    <property type="project" value="TreeGrafter"/>
</dbReference>
<keyword evidence="2" id="KW-0235">DNA replication</keyword>
<keyword evidence="6 7" id="KW-0238">DNA-binding</keyword>